<gene>
    <name evidence="1" type="ORF">LCGC14_0918540</name>
</gene>
<dbReference type="EMBL" id="LAZR01003092">
    <property type="protein sequence ID" value="KKN22106.1"/>
    <property type="molecule type" value="Genomic_DNA"/>
</dbReference>
<protein>
    <submittedName>
        <fullName evidence="1">Uncharacterized protein</fullName>
    </submittedName>
</protein>
<organism evidence="1">
    <name type="scientific">marine sediment metagenome</name>
    <dbReference type="NCBI Taxonomy" id="412755"/>
    <lineage>
        <taxon>unclassified sequences</taxon>
        <taxon>metagenomes</taxon>
        <taxon>ecological metagenomes</taxon>
    </lineage>
</organism>
<proteinExistence type="predicted"/>
<sequence>MDDIDPGLLQQLLTLDDGQVICPLKVERADVNKVKAVKLSEAELPKLDQFQAYLFDRHYIPENSFAALFVYLFNFGYTLHRVQAEKEAKGEKDNA</sequence>
<accession>A0A0F9RA56</accession>
<evidence type="ECO:0000313" key="1">
    <source>
        <dbReference type="EMBL" id="KKN22106.1"/>
    </source>
</evidence>
<reference evidence="1" key="1">
    <citation type="journal article" date="2015" name="Nature">
        <title>Complex archaea that bridge the gap between prokaryotes and eukaryotes.</title>
        <authorList>
            <person name="Spang A."/>
            <person name="Saw J.H."/>
            <person name="Jorgensen S.L."/>
            <person name="Zaremba-Niedzwiedzka K."/>
            <person name="Martijn J."/>
            <person name="Lind A.E."/>
            <person name="van Eijk R."/>
            <person name="Schleper C."/>
            <person name="Guy L."/>
            <person name="Ettema T.J."/>
        </authorList>
    </citation>
    <scope>NUCLEOTIDE SEQUENCE</scope>
</reference>
<comment type="caution">
    <text evidence="1">The sequence shown here is derived from an EMBL/GenBank/DDBJ whole genome shotgun (WGS) entry which is preliminary data.</text>
</comment>
<dbReference type="AlphaFoldDB" id="A0A0F9RA56"/>
<name>A0A0F9RA56_9ZZZZ</name>